<dbReference type="GO" id="GO:0016787">
    <property type="term" value="F:hydrolase activity"/>
    <property type="evidence" value="ECO:0007669"/>
    <property type="project" value="UniProtKB-KW"/>
</dbReference>
<evidence type="ECO:0000313" key="3">
    <source>
        <dbReference type="Proteomes" id="UP000239047"/>
    </source>
</evidence>
<dbReference type="Pfam" id="PF00293">
    <property type="entry name" value="NUDIX"/>
    <property type="match status" value="1"/>
</dbReference>
<dbReference type="Gene3D" id="3.90.79.10">
    <property type="entry name" value="Nucleoside Triphosphate Pyrophosphohydrolase"/>
    <property type="match status" value="1"/>
</dbReference>
<dbReference type="InterPro" id="IPR000086">
    <property type="entry name" value="NUDIX_hydrolase_dom"/>
</dbReference>
<name>A0A2S5GBM7_9BACL</name>
<dbReference type="AlphaFoldDB" id="A0A2S5GBM7"/>
<feature type="domain" description="Nudix hydrolase" evidence="1">
    <location>
        <begin position="27"/>
        <end position="160"/>
    </location>
</feature>
<keyword evidence="2" id="KW-0378">Hydrolase</keyword>
<comment type="caution">
    <text evidence="2">The sequence shown here is derived from an EMBL/GenBank/DDBJ whole genome shotgun (WGS) entry which is preliminary data.</text>
</comment>
<accession>A0A2S5GBM7</accession>
<sequence>MTTAYVNWGESRVKLTWEKNSLLPQRDLITSVHGFCFFDDQLLLIDLYDRGWDFPGGHIDPGETAEECFKREAFEEGYVEGECELIGYIIVDHTENPQWTESSPYPKIGFQVFYKMNITKLHPFQGQYESTKRIFVDPEEVSSYYPNWHSIYQEIIENAKKCRPS</sequence>
<dbReference type="Proteomes" id="UP000239047">
    <property type="component" value="Unassembled WGS sequence"/>
</dbReference>
<dbReference type="RefSeq" id="WP_104058264.1">
    <property type="nucleotide sequence ID" value="NZ_PREZ01000004.1"/>
</dbReference>
<dbReference type="OrthoDB" id="9804442at2"/>
<dbReference type="EMBL" id="PREZ01000004">
    <property type="protein sequence ID" value="PPA70314.1"/>
    <property type="molecule type" value="Genomic_DNA"/>
</dbReference>
<proteinExistence type="predicted"/>
<gene>
    <name evidence="2" type="ORF">C4B60_12100</name>
</gene>
<protein>
    <submittedName>
        <fullName evidence="2">NUDIX hydrolase</fullName>
    </submittedName>
</protein>
<dbReference type="PROSITE" id="PS51462">
    <property type="entry name" value="NUDIX"/>
    <property type="match status" value="1"/>
</dbReference>
<evidence type="ECO:0000259" key="1">
    <source>
        <dbReference type="PROSITE" id="PS51462"/>
    </source>
</evidence>
<dbReference type="InterPro" id="IPR015797">
    <property type="entry name" value="NUDIX_hydrolase-like_dom_sf"/>
</dbReference>
<organism evidence="2 3">
    <name type="scientific">Jeotgalibacillus proteolyticus</name>
    <dbReference type="NCBI Taxonomy" id="2082395"/>
    <lineage>
        <taxon>Bacteria</taxon>
        <taxon>Bacillati</taxon>
        <taxon>Bacillota</taxon>
        <taxon>Bacilli</taxon>
        <taxon>Bacillales</taxon>
        <taxon>Caryophanaceae</taxon>
        <taxon>Jeotgalibacillus</taxon>
    </lineage>
</organism>
<reference evidence="2 3" key="1">
    <citation type="submission" date="2018-02" db="EMBL/GenBank/DDBJ databases">
        <title>Jeotgalibacillus proteolyticum sp. nov. a protease producing bacterium isolated from ocean sediments of Laizhou Bay.</title>
        <authorList>
            <person name="Li Y."/>
        </authorList>
    </citation>
    <scope>NUCLEOTIDE SEQUENCE [LARGE SCALE GENOMIC DNA]</scope>
    <source>
        <strain evidence="2 3">22-7</strain>
    </source>
</reference>
<dbReference type="SUPFAM" id="SSF55811">
    <property type="entry name" value="Nudix"/>
    <property type="match status" value="1"/>
</dbReference>
<keyword evidence="3" id="KW-1185">Reference proteome</keyword>
<evidence type="ECO:0000313" key="2">
    <source>
        <dbReference type="EMBL" id="PPA70314.1"/>
    </source>
</evidence>